<evidence type="ECO:0000313" key="3">
    <source>
        <dbReference type="WBParaSite" id="SBAD_0000210401-mRNA-1"/>
    </source>
</evidence>
<name>A0A183IEG0_9BILA</name>
<proteinExistence type="predicted"/>
<reference evidence="3" key="1">
    <citation type="submission" date="2016-06" db="UniProtKB">
        <authorList>
            <consortium name="WormBaseParasite"/>
        </authorList>
    </citation>
    <scope>IDENTIFICATION</scope>
</reference>
<reference evidence="1 2" key="2">
    <citation type="submission" date="2018-11" db="EMBL/GenBank/DDBJ databases">
        <authorList>
            <consortium name="Pathogen Informatics"/>
        </authorList>
    </citation>
    <scope>NUCLEOTIDE SEQUENCE [LARGE SCALE GENOMIC DNA]</scope>
</reference>
<sequence length="71" mass="7634">MLRTNQESVLSEAPNEGWVSDGTALSKRTWSLVLSACEKVIQIRGGVIEDPGEGDLKAGQISFTVTGTIVW</sequence>
<protein>
    <submittedName>
        <fullName evidence="3">DUF2793 domain-containing protein</fullName>
    </submittedName>
</protein>
<keyword evidence="2" id="KW-1185">Reference proteome</keyword>
<gene>
    <name evidence="1" type="ORF">SBAD_LOCUS2004</name>
</gene>
<organism evidence="3">
    <name type="scientific">Soboliphyme baturini</name>
    <dbReference type="NCBI Taxonomy" id="241478"/>
    <lineage>
        <taxon>Eukaryota</taxon>
        <taxon>Metazoa</taxon>
        <taxon>Ecdysozoa</taxon>
        <taxon>Nematoda</taxon>
        <taxon>Enoplea</taxon>
        <taxon>Dorylaimia</taxon>
        <taxon>Dioctophymatida</taxon>
        <taxon>Dioctophymatoidea</taxon>
        <taxon>Soboliphymatidae</taxon>
        <taxon>Soboliphyme</taxon>
    </lineage>
</organism>
<dbReference type="EMBL" id="UZAM01007041">
    <property type="protein sequence ID" value="VDO96185.1"/>
    <property type="molecule type" value="Genomic_DNA"/>
</dbReference>
<evidence type="ECO:0000313" key="1">
    <source>
        <dbReference type="EMBL" id="VDO96185.1"/>
    </source>
</evidence>
<dbReference type="AlphaFoldDB" id="A0A183IEG0"/>
<dbReference type="Proteomes" id="UP000270296">
    <property type="component" value="Unassembled WGS sequence"/>
</dbReference>
<accession>A0A183IEG0</accession>
<dbReference type="WBParaSite" id="SBAD_0000210401-mRNA-1">
    <property type="protein sequence ID" value="SBAD_0000210401-mRNA-1"/>
    <property type="gene ID" value="SBAD_0000210401"/>
</dbReference>
<evidence type="ECO:0000313" key="2">
    <source>
        <dbReference type="Proteomes" id="UP000270296"/>
    </source>
</evidence>